<evidence type="ECO:0000256" key="4">
    <source>
        <dbReference type="ARBA" id="ARBA00022989"/>
    </source>
</evidence>
<sequence length="839" mass="90259">MDAPVKDSPPAAQGPARVSRIRAFLLAQVHQARRSPVTLALVALIWVLGAVTRSLVDGPSADADAGDDLLAQVGAGVQSLSDGHYWTLLTSALFATDLATYVASSVLLLVVGTLFERRHGSLRILWMAVVIQAIGAGLGVLAIAAGSLLDWTWANDLAAEFAVGPSMLIAGLLMAFSGGCSGLWRRRIRLTVLTICVVLLLYGGQATDVLRMGTALTGLVAGVLFLHSGERHFTARSSRRETRILVALVVAATALGPVLVALTGGGSIDAPFAAVGLLYVGIDVESGVSLGVANTIMALLPALLVLVIAAGLRRGRAFAWWAGIVMHVLLVPIGLVFMIAYFQSLEELGDDLVDDGFNYVAYLLPLVLVPLAILIVLLATRRVFTVHAPVGTYRRFGLLVLSTFVVLWALYVLVGVLLPGSFVIGVPPDGGTPTVGDFILDFPLQLLPNGYDEVIGPDLTASGGLAGLVADWAPVVFWAVVLIGMLRTFVTARVLTRDADRARAREILQRCGISTLAYMTTWEGNSYWFSADGGSYVAYRVEGGVAITTGDPVGPAGDLERTVDEFIAFCHDHSWTPCLYSTTEATKRATDRLGWPSLQVAEETVLRLGELAFSGKKFQDIRSSISRARKAGITAEWIVFPDAPLAIRDQIEAISEEWVSDKALPEMGFTLGGIDELNDRNVRCLIAVDADRTVHGVTSWMPSYRDGQRVGWTLDFMRRRTEGEVKGIMEFLIGTAALDVQAEGAEFLSMSGAPLAQANPDAELTGVQRLLEYIGKTMEPVYGFRSLLKFKAKFQPEYEPMYMCYPESAALPRIGLGISHAYLPQLTLGQTVRMVGELR</sequence>
<protein>
    <recommendedName>
        <fullName evidence="11">Phosphatidylglycerol lysyltransferase C-terminal domain-containing protein</fullName>
    </recommendedName>
</protein>
<feature type="transmembrane region" description="Helical" evidence="6">
    <location>
        <begin position="396"/>
        <end position="418"/>
    </location>
</feature>
<name>C8X6U9_NAKMY</name>
<keyword evidence="5 6" id="KW-0472">Membrane</keyword>
<dbReference type="GO" id="GO:0004252">
    <property type="term" value="F:serine-type endopeptidase activity"/>
    <property type="evidence" value="ECO:0007669"/>
    <property type="project" value="InterPro"/>
</dbReference>
<evidence type="ECO:0008006" key="11">
    <source>
        <dbReference type="Google" id="ProtNLM"/>
    </source>
</evidence>
<dbReference type="Pfam" id="PF01694">
    <property type="entry name" value="Rhomboid"/>
    <property type="match status" value="1"/>
</dbReference>
<feature type="domain" description="Phosphatidylglycerol lysyltransferase C-terminal" evidence="8">
    <location>
        <begin position="506"/>
        <end position="805"/>
    </location>
</feature>
<dbReference type="InParanoid" id="C8X6U9"/>
<dbReference type="PANTHER" id="PTHR34697:SF2">
    <property type="entry name" value="PHOSPHATIDYLGLYCEROL LYSYLTRANSFERASE"/>
    <property type="match status" value="1"/>
</dbReference>
<feature type="transmembrane region" description="Helical" evidence="6">
    <location>
        <begin position="157"/>
        <end position="176"/>
    </location>
</feature>
<dbReference type="KEGG" id="nml:Namu_4568"/>
<evidence type="ECO:0000313" key="9">
    <source>
        <dbReference type="EMBL" id="ACV80847.1"/>
    </source>
</evidence>
<feature type="transmembrane region" description="Helical" evidence="6">
    <location>
        <begin position="475"/>
        <end position="495"/>
    </location>
</feature>
<dbReference type="AlphaFoldDB" id="C8X6U9"/>
<dbReference type="GO" id="GO:0005886">
    <property type="term" value="C:plasma membrane"/>
    <property type="evidence" value="ECO:0007669"/>
    <property type="project" value="UniProtKB-SubCell"/>
</dbReference>
<keyword evidence="10" id="KW-1185">Reference proteome</keyword>
<feature type="domain" description="Peptidase S54 rhomboid" evidence="7">
    <location>
        <begin position="83"/>
        <end position="225"/>
    </location>
</feature>
<evidence type="ECO:0000313" key="10">
    <source>
        <dbReference type="Proteomes" id="UP000002218"/>
    </source>
</evidence>
<evidence type="ECO:0000256" key="2">
    <source>
        <dbReference type="ARBA" id="ARBA00022475"/>
    </source>
</evidence>
<dbReference type="Gene3D" id="1.20.1540.10">
    <property type="entry name" value="Rhomboid-like"/>
    <property type="match status" value="1"/>
</dbReference>
<dbReference type="PANTHER" id="PTHR34697">
    <property type="entry name" value="PHOSPHATIDYLGLYCEROL LYSYLTRANSFERASE"/>
    <property type="match status" value="1"/>
</dbReference>
<proteinExistence type="predicted"/>
<dbReference type="InterPro" id="IPR051211">
    <property type="entry name" value="PG_lysyltransferase"/>
</dbReference>
<accession>C8X6U9</accession>
<evidence type="ECO:0000259" key="8">
    <source>
        <dbReference type="Pfam" id="PF09924"/>
    </source>
</evidence>
<dbReference type="InterPro" id="IPR035952">
    <property type="entry name" value="Rhomboid-like_sf"/>
</dbReference>
<feature type="transmembrane region" description="Helical" evidence="6">
    <location>
        <begin position="124"/>
        <end position="145"/>
    </location>
</feature>
<feature type="transmembrane region" description="Helical" evidence="6">
    <location>
        <begin position="85"/>
        <end position="112"/>
    </location>
</feature>
<feature type="transmembrane region" description="Helical" evidence="6">
    <location>
        <begin position="209"/>
        <end position="226"/>
    </location>
</feature>
<feature type="transmembrane region" description="Helical" evidence="6">
    <location>
        <begin position="246"/>
        <end position="268"/>
    </location>
</feature>
<feature type="transmembrane region" description="Helical" evidence="6">
    <location>
        <begin position="188"/>
        <end position="203"/>
    </location>
</feature>
<reference evidence="9" key="1">
    <citation type="journal article" date="2010" name="Stand. Genomic Sci.">
        <title>Complete genome sequence of Nakamurella multipartita type strain (Y-104).</title>
        <authorList>
            <person name="Tice H."/>
            <person name="Mayilraj S."/>
            <person name="Sims D."/>
            <person name="Lapidus A."/>
            <person name="Nolan M."/>
            <person name="Lucas S."/>
            <person name="Glavina Del Rio T."/>
            <person name="Copeland A."/>
            <person name="Cheng J.F."/>
            <person name="Meincke L."/>
            <person name="Bruce D."/>
            <person name="Goodwin L."/>
            <person name="Pitluck S."/>
            <person name="Ivanova N."/>
            <person name="Mavromatis K."/>
            <person name="Ovchinnikova G."/>
            <person name="Pati A."/>
            <person name="Chen A."/>
            <person name="Palaniappan K."/>
            <person name="Land M."/>
            <person name="Hauser L."/>
            <person name="Chang Y.J."/>
            <person name="Jeffries C.D."/>
            <person name="Detter J.C."/>
            <person name="Brettin T."/>
            <person name="Rohde M."/>
            <person name="Goker M."/>
            <person name="Bristow J."/>
            <person name="Eisen J.A."/>
            <person name="Markowitz V."/>
            <person name="Hugenholtz P."/>
            <person name="Kyrpides N.C."/>
            <person name="Klenk H.P."/>
            <person name="Chen F."/>
        </authorList>
    </citation>
    <scope>NUCLEOTIDE SEQUENCE [LARGE SCALE GENOMIC DNA]</scope>
    <source>
        <strain evidence="9">DSM 44233</strain>
    </source>
</reference>
<dbReference type="GO" id="GO:0055091">
    <property type="term" value="P:phospholipid homeostasis"/>
    <property type="evidence" value="ECO:0007669"/>
    <property type="project" value="TreeGrafter"/>
</dbReference>
<gene>
    <name evidence="9" type="ordered locus">Namu_4568</name>
</gene>
<keyword evidence="3 6" id="KW-0812">Transmembrane</keyword>
<feature type="transmembrane region" description="Helical" evidence="6">
    <location>
        <begin position="362"/>
        <end position="384"/>
    </location>
</feature>
<evidence type="ECO:0000259" key="7">
    <source>
        <dbReference type="Pfam" id="PF01694"/>
    </source>
</evidence>
<dbReference type="eggNOG" id="COG2898">
    <property type="taxonomic scope" value="Bacteria"/>
</dbReference>
<dbReference type="InterPro" id="IPR022764">
    <property type="entry name" value="Peptidase_S54_rhomboid_dom"/>
</dbReference>
<dbReference type="InterPro" id="IPR024320">
    <property type="entry name" value="LPG_synthase_C"/>
</dbReference>
<feature type="transmembrane region" description="Helical" evidence="6">
    <location>
        <begin position="288"/>
        <end position="312"/>
    </location>
</feature>
<feature type="transmembrane region" description="Helical" evidence="6">
    <location>
        <begin position="319"/>
        <end position="342"/>
    </location>
</feature>
<dbReference type="eggNOG" id="COG0705">
    <property type="taxonomic scope" value="Bacteria"/>
</dbReference>
<feature type="transmembrane region" description="Helical" evidence="6">
    <location>
        <begin position="37"/>
        <end position="56"/>
    </location>
</feature>
<evidence type="ECO:0000256" key="5">
    <source>
        <dbReference type="ARBA" id="ARBA00023136"/>
    </source>
</evidence>
<dbReference type="EMBL" id="CP001737">
    <property type="protein sequence ID" value="ACV80847.1"/>
    <property type="molecule type" value="Genomic_DNA"/>
</dbReference>
<comment type="subcellular location">
    <subcellularLocation>
        <location evidence="1">Cell membrane</location>
        <topology evidence="1">Multi-pass membrane protein</topology>
    </subcellularLocation>
</comment>
<dbReference type="Pfam" id="PF09924">
    <property type="entry name" value="LPG_synthase_C"/>
    <property type="match status" value="1"/>
</dbReference>
<keyword evidence="2" id="KW-1003">Cell membrane</keyword>
<dbReference type="HOGENOM" id="CLU_017891_0_0_11"/>
<dbReference type="OrthoDB" id="594838at2"/>
<evidence type="ECO:0000256" key="6">
    <source>
        <dbReference type="SAM" id="Phobius"/>
    </source>
</evidence>
<organism evidence="9 10">
    <name type="scientific">Nakamurella multipartita (strain ATCC 700099 / DSM 44233 / CIP 104796 / JCM 9543 / NBRC 105858 / Y-104)</name>
    <name type="common">Microsphaera multipartita</name>
    <dbReference type="NCBI Taxonomy" id="479431"/>
    <lineage>
        <taxon>Bacteria</taxon>
        <taxon>Bacillati</taxon>
        <taxon>Actinomycetota</taxon>
        <taxon>Actinomycetes</taxon>
        <taxon>Nakamurellales</taxon>
        <taxon>Nakamurellaceae</taxon>
        <taxon>Nakamurella</taxon>
    </lineage>
</organism>
<dbReference type="STRING" id="479431.Namu_4568"/>
<dbReference type="GO" id="GO:0016755">
    <property type="term" value="F:aminoacyltransferase activity"/>
    <property type="evidence" value="ECO:0007669"/>
    <property type="project" value="TreeGrafter"/>
</dbReference>
<dbReference type="SUPFAM" id="SSF144091">
    <property type="entry name" value="Rhomboid-like"/>
    <property type="match status" value="1"/>
</dbReference>
<dbReference type="Proteomes" id="UP000002218">
    <property type="component" value="Chromosome"/>
</dbReference>
<dbReference type="RefSeq" id="WP_015749662.1">
    <property type="nucleotide sequence ID" value="NC_013235.1"/>
</dbReference>
<evidence type="ECO:0000256" key="1">
    <source>
        <dbReference type="ARBA" id="ARBA00004651"/>
    </source>
</evidence>
<evidence type="ECO:0000256" key="3">
    <source>
        <dbReference type="ARBA" id="ARBA00022692"/>
    </source>
</evidence>
<keyword evidence="4 6" id="KW-1133">Transmembrane helix</keyword>